<gene>
    <name evidence="1" type="ORF">BDU57DRAFT_1549</name>
</gene>
<proteinExistence type="predicted"/>
<protein>
    <submittedName>
        <fullName evidence="1">Uncharacterized protein</fullName>
    </submittedName>
</protein>
<evidence type="ECO:0000313" key="2">
    <source>
        <dbReference type="Proteomes" id="UP000800096"/>
    </source>
</evidence>
<name>A0A6A5QW67_AMPQU</name>
<evidence type="ECO:0000313" key="1">
    <source>
        <dbReference type="EMBL" id="KAF1920041.1"/>
    </source>
</evidence>
<dbReference type="EMBL" id="ML979132">
    <property type="protein sequence ID" value="KAF1920041.1"/>
    <property type="molecule type" value="Genomic_DNA"/>
</dbReference>
<dbReference type="Proteomes" id="UP000800096">
    <property type="component" value="Unassembled WGS sequence"/>
</dbReference>
<sequence length="155" mass="16865">MRQLPHCRSIRTVAGSFSNALFEMTARASRAGRQFRESRTHLNHRSLDLCARNFPHNGAWCSVLKPHRVSCSLIAGQGTPSALPSSDASELVVHDCEKGRQDIDCLVYGAYGVPGSLSRGLHPVCAAAERLCSRLESLHMKIIGSMIHLSGTTVL</sequence>
<organism evidence="1 2">
    <name type="scientific">Ampelomyces quisqualis</name>
    <name type="common">Powdery mildew agent</name>
    <dbReference type="NCBI Taxonomy" id="50730"/>
    <lineage>
        <taxon>Eukaryota</taxon>
        <taxon>Fungi</taxon>
        <taxon>Dikarya</taxon>
        <taxon>Ascomycota</taxon>
        <taxon>Pezizomycotina</taxon>
        <taxon>Dothideomycetes</taxon>
        <taxon>Pleosporomycetidae</taxon>
        <taxon>Pleosporales</taxon>
        <taxon>Pleosporineae</taxon>
        <taxon>Phaeosphaeriaceae</taxon>
        <taxon>Ampelomyces</taxon>
    </lineage>
</organism>
<dbReference type="AlphaFoldDB" id="A0A6A5QW67"/>
<accession>A0A6A5QW67</accession>
<keyword evidence="2" id="KW-1185">Reference proteome</keyword>
<reference evidence="1" key="1">
    <citation type="journal article" date="2020" name="Stud. Mycol.">
        <title>101 Dothideomycetes genomes: a test case for predicting lifestyles and emergence of pathogens.</title>
        <authorList>
            <person name="Haridas S."/>
            <person name="Albert R."/>
            <person name="Binder M."/>
            <person name="Bloem J."/>
            <person name="Labutti K."/>
            <person name="Salamov A."/>
            <person name="Andreopoulos B."/>
            <person name="Baker S."/>
            <person name="Barry K."/>
            <person name="Bills G."/>
            <person name="Bluhm B."/>
            <person name="Cannon C."/>
            <person name="Castanera R."/>
            <person name="Culley D."/>
            <person name="Daum C."/>
            <person name="Ezra D."/>
            <person name="Gonzalez J."/>
            <person name="Henrissat B."/>
            <person name="Kuo A."/>
            <person name="Liang C."/>
            <person name="Lipzen A."/>
            <person name="Lutzoni F."/>
            <person name="Magnuson J."/>
            <person name="Mondo S."/>
            <person name="Nolan M."/>
            <person name="Ohm R."/>
            <person name="Pangilinan J."/>
            <person name="Park H.-J."/>
            <person name="Ramirez L."/>
            <person name="Alfaro M."/>
            <person name="Sun H."/>
            <person name="Tritt A."/>
            <person name="Yoshinaga Y."/>
            <person name="Zwiers L.-H."/>
            <person name="Turgeon B."/>
            <person name="Goodwin S."/>
            <person name="Spatafora J."/>
            <person name="Crous P."/>
            <person name="Grigoriev I."/>
        </authorList>
    </citation>
    <scope>NUCLEOTIDE SEQUENCE</scope>
    <source>
        <strain evidence="1">HMLAC05119</strain>
    </source>
</reference>